<name>R4YPA4_OLEAN</name>
<evidence type="ECO:0000313" key="5">
    <source>
        <dbReference type="Proteomes" id="UP000032749"/>
    </source>
</evidence>
<organism evidence="4 5">
    <name type="scientific">Oleispira antarctica RB-8</name>
    <dbReference type="NCBI Taxonomy" id="698738"/>
    <lineage>
        <taxon>Bacteria</taxon>
        <taxon>Pseudomonadati</taxon>
        <taxon>Pseudomonadota</taxon>
        <taxon>Gammaproteobacteria</taxon>
        <taxon>Oceanospirillales</taxon>
        <taxon>Oceanospirillaceae</taxon>
        <taxon>Oleispira</taxon>
    </lineage>
</organism>
<evidence type="ECO:0000256" key="1">
    <source>
        <dbReference type="SAM" id="MobiDB-lite"/>
    </source>
</evidence>
<keyword evidence="5" id="KW-1185">Reference proteome</keyword>
<feature type="domain" description="EF-hand" evidence="3">
    <location>
        <begin position="33"/>
        <end position="54"/>
    </location>
</feature>
<dbReference type="SUPFAM" id="SSF47473">
    <property type="entry name" value="EF-hand"/>
    <property type="match status" value="1"/>
</dbReference>
<dbReference type="STRING" id="698738.OLEAN_C08420"/>
<dbReference type="InterPro" id="IPR018247">
    <property type="entry name" value="EF_Hand_1_Ca_BS"/>
</dbReference>
<reference evidence="4 5" key="1">
    <citation type="journal article" date="2013" name="Nat. Commun.">
        <title>Genome sequence and functional genomic analysis of the oil-degrading bacterium Oleispira antarctica.</title>
        <authorList>
            <person name="Kube M."/>
            <person name="Chernikova T.N."/>
            <person name="Al-Ramahi Y."/>
            <person name="Beloqui A."/>
            <person name="Lopez-Cortez N."/>
            <person name="Guazzaroni M.E."/>
            <person name="Heipieper H.J."/>
            <person name="Klages S."/>
            <person name="Kotsyurbenko O.R."/>
            <person name="Langer I."/>
            <person name="Nechitaylo T.Y."/>
            <person name="Lunsdorf H."/>
            <person name="Fernandez M."/>
            <person name="Juarez S."/>
            <person name="Ciordia S."/>
            <person name="Singer A."/>
            <person name="Kagan O."/>
            <person name="Egorova O."/>
            <person name="Petit P.A."/>
            <person name="Stogios P."/>
            <person name="Kim Y."/>
            <person name="Tchigvintsev A."/>
            <person name="Flick R."/>
            <person name="Denaro R."/>
            <person name="Genovese M."/>
            <person name="Albar J.P."/>
            <person name="Reva O.N."/>
            <person name="Martinez-Gomariz M."/>
            <person name="Tran H."/>
            <person name="Ferrer M."/>
            <person name="Savchenko A."/>
            <person name="Yakunin A.F."/>
            <person name="Yakimov M.M."/>
            <person name="Golyshina O.V."/>
            <person name="Reinhardt R."/>
            <person name="Golyshin P.N."/>
        </authorList>
    </citation>
    <scope>NUCLEOTIDE SEQUENCE [LARGE SCALE GENOMIC DNA]</scope>
</reference>
<feature type="domain" description="EF-hand" evidence="3">
    <location>
        <begin position="59"/>
        <end position="76"/>
    </location>
</feature>
<evidence type="ECO:0000259" key="3">
    <source>
        <dbReference type="Pfam" id="PF13202"/>
    </source>
</evidence>
<feature type="compositionally biased region" description="Basic residues" evidence="1">
    <location>
        <begin position="78"/>
        <end position="95"/>
    </location>
</feature>
<evidence type="ECO:0000256" key="2">
    <source>
        <dbReference type="SAM" id="SignalP"/>
    </source>
</evidence>
<feature type="chain" id="PRO_5004383340" description="EF-hand domain-containing protein" evidence="2">
    <location>
        <begin position="21"/>
        <end position="101"/>
    </location>
</feature>
<dbReference type="KEGG" id="oai:OLEAN_C08420"/>
<feature type="region of interest" description="Disordered" evidence="1">
    <location>
        <begin position="70"/>
        <end position="101"/>
    </location>
</feature>
<proteinExistence type="predicted"/>
<keyword evidence="2" id="KW-0732">Signal</keyword>
<gene>
    <name evidence="4" type="ORF">OLEAN_C08420</name>
</gene>
<dbReference type="GO" id="GO:0005509">
    <property type="term" value="F:calcium ion binding"/>
    <property type="evidence" value="ECO:0007669"/>
    <property type="project" value="InterPro"/>
</dbReference>
<dbReference type="HOGENOM" id="CLU_2288667_0_0_6"/>
<dbReference type="Proteomes" id="UP000032749">
    <property type="component" value="Chromosome"/>
</dbReference>
<dbReference type="AlphaFoldDB" id="R4YPA4"/>
<protein>
    <recommendedName>
        <fullName evidence="3">EF-hand domain-containing protein</fullName>
    </recommendedName>
</protein>
<dbReference type="Gene3D" id="1.10.238.10">
    <property type="entry name" value="EF-hand"/>
    <property type="match status" value="1"/>
</dbReference>
<dbReference type="OrthoDB" id="5703633at2"/>
<sequence>MNKNIIAAIILSSASTLAFAGMEHRGGHSPGMKKFSLIDTNGDESLSKEEIINFHTLHFTEMDADNDGLVSKSEMKSYKKQQHRGKKCSKGKKGSKGSDTE</sequence>
<accession>R4YPA4</accession>
<dbReference type="InterPro" id="IPR002048">
    <property type="entry name" value="EF_hand_dom"/>
</dbReference>
<evidence type="ECO:0000313" key="4">
    <source>
        <dbReference type="EMBL" id="CCK75018.1"/>
    </source>
</evidence>
<dbReference type="Pfam" id="PF13202">
    <property type="entry name" value="EF-hand_5"/>
    <property type="match status" value="2"/>
</dbReference>
<dbReference type="InterPro" id="IPR011992">
    <property type="entry name" value="EF-hand-dom_pair"/>
</dbReference>
<dbReference type="EMBL" id="FO203512">
    <property type="protein sequence ID" value="CCK75018.1"/>
    <property type="molecule type" value="Genomic_DNA"/>
</dbReference>
<dbReference type="PROSITE" id="PS00018">
    <property type="entry name" value="EF_HAND_1"/>
    <property type="match status" value="1"/>
</dbReference>
<feature type="signal peptide" evidence="2">
    <location>
        <begin position="1"/>
        <end position="20"/>
    </location>
</feature>